<dbReference type="InterPro" id="IPR013785">
    <property type="entry name" value="Aldolase_TIM"/>
</dbReference>
<name>A0AA97I164_9SPHN</name>
<evidence type="ECO:0000313" key="15">
    <source>
        <dbReference type="Proteomes" id="UP001302429"/>
    </source>
</evidence>
<feature type="binding site" evidence="12">
    <location>
        <position position="107"/>
    </location>
    <ligand>
        <name>GTP</name>
        <dbReference type="ChEBI" id="CHEBI:37565"/>
    </ligand>
</feature>
<evidence type="ECO:0000256" key="11">
    <source>
        <dbReference type="ARBA" id="ARBA00048697"/>
    </source>
</evidence>
<dbReference type="KEGG" id="acoa:RB602_14110"/>
<keyword evidence="9 12" id="KW-0501">Molybdenum cofactor biosynthesis</keyword>
<protein>
    <recommendedName>
        <fullName evidence="1 12">GTP 3',8-cyclase</fullName>
        <ecNumber evidence="1 12">4.1.99.22</ecNumber>
    </recommendedName>
    <alternativeName>
        <fullName evidence="12">Molybdenum cofactor biosynthesis protein A</fullName>
    </alternativeName>
</protein>
<feature type="binding site" evidence="12">
    <location>
        <position position="78"/>
    </location>
    <ligand>
        <name>S-adenosyl-L-methionine</name>
        <dbReference type="ChEBI" id="CHEBI:59789"/>
    </ligand>
</feature>
<comment type="pathway">
    <text evidence="12">Cofactor biosynthesis; molybdopterin biosynthesis.</text>
</comment>
<dbReference type="InterPro" id="IPR058240">
    <property type="entry name" value="rSAM_sf"/>
</dbReference>
<evidence type="ECO:0000256" key="8">
    <source>
        <dbReference type="ARBA" id="ARBA00023134"/>
    </source>
</evidence>
<dbReference type="GO" id="GO:0046872">
    <property type="term" value="F:metal ion binding"/>
    <property type="evidence" value="ECO:0007669"/>
    <property type="project" value="UniProtKB-KW"/>
</dbReference>
<dbReference type="SMART" id="SM00729">
    <property type="entry name" value="Elp3"/>
    <property type="match status" value="1"/>
</dbReference>
<dbReference type="Pfam" id="PF04055">
    <property type="entry name" value="Radical_SAM"/>
    <property type="match status" value="1"/>
</dbReference>
<evidence type="ECO:0000256" key="1">
    <source>
        <dbReference type="ARBA" id="ARBA00012167"/>
    </source>
</evidence>
<feature type="binding site" evidence="12">
    <location>
        <position position="36"/>
    </location>
    <ligand>
        <name>[4Fe-4S] cluster</name>
        <dbReference type="ChEBI" id="CHEBI:49883"/>
        <label>1</label>
        <note>4Fe-4S-S-AdoMet</note>
    </ligand>
</feature>
<keyword evidence="6 12" id="KW-0408">Iron</keyword>
<dbReference type="PANTHER" id="PTHR22960:SF0">
    <property type="entry name" value="MOLYBDENUM COFACTOR BIOSYNTHESIS PROTEIN 1"/>
    <property type="match status" value="1"/>
</dbReference>
<sequence length="338" mass="37308">MAYYQRMTSAAPLIDAHDRAVRYVRLSVTDRCDLRCTYCMPRDQKFAPRHDLLSLEELDRLASLFVAHGVDRIRITGGEPLVRSDTLPLMRRLSRHLETGLSELLLTTNGTRLARHADDLAALGMRRVNVSLDSLDPNRFAAITRLGQLDTVLEGIAAAKAAGLRIKINMVVDGAHNADEVVDMVQWAHGEGHDIVLIEKMPMASGAADAEYLSLATVKERLAERWTLQPTERRTAGPSRYYRVKETGGDIGFIAPMSGNFCASCNRIRITANGRLYPCLGHDLYFDFRHLMRSGGDDTALAALIGKALRQKPAEHDFVAAISEQRPAVSRAMAVTGG</sequence>
<keyword evidence="10 12" id="KW-0456">Lyase</keyword>
<feature type="domain" description="Radical SAM core" evidence="13">
    <location>
        <begin position="16"/>
        <end position="239"/>
    </location>
</feature>
<dbReference type="InterPro" id="IPR040064">
    <property type="entry name" value="MoaA-like"/>
</dbReference>
<evidence type="ECO:0000256" key="4">
    <source>
        <dbReference type="ARBA" id="ARBA00022723"/>
    </source>
</evidence>
<feature type="binding site" evidence="12">
    <location>
        <position position="201"/>
    </location>
    <ligand>
        <name>S-adenosyl-L-methionine</name>
        <dbReference type="ChEBI" id="CHEBI:59789"/>
    </ligand>
</feature>
<dbReference type="PANTHER" id="PTHR22960">
    <property type="entry name" value="MOLYBDOPTERIN COFACTOR SYNTHESIS PROTEIN A"/>
    <property type="match status" value="1"/>
</dbReference>
<feature type="binding site" evidence="12">
    <location>
        <position position="25"/>
    </location>
    <ligand>
        <name>GTP</name>
        <dbReference type="ChEBI" id="CHEBI:37565"/>
    </ligand>
</feature>
<feature type="binding site" evidence="12">
    <location>
        <position position="39"/>
    </location>
    <ligand>
        <name>[4Fe-4S] cluster</name>
        <dbReference type="ChEBI" id="CHEBI:49883"/>
        <label>1</label>
        <note>4Fe-4S-S-AdoMet</note>
    </ligand>
</feature>
<evidence type="ECO:0000256" key="3">
    <source>
        <dbReference type="ARBA" id="ARBA00022691"/>
    </source>
</evidence>
<dbReference type="GO" id="GO:0006777">
    <property type="term" value="P:Mo-molybdopterin cofactor biosynthetic process"/>
    <property type="evidence" value="ECO:0007669"/>
    <property type="project" value="UniProtKB-UniRule"/>
</dbReference>
<dbReference type="GO" id="GO:1904047">
    <property type="term" value="F:S-adenosyl-L-methionine binding"/>
    <property type="evidence" value="ECO:0007669"/>
    <property type="project" value="UniProtKB-UniRule"/>
</dbReference>
<gene>
    <name evidence="12 14" type="primary">moaA</name>
    <name evidence="14" type="ORF">RB602_14110</name>
</gene>
<dbReference type="PROSITE" id="PS51918">
    <property type="entry name" value="RADICAL_SAM"/>
    <property type="match status" value="1"/>
</dbReference>
<dbReference type="GO" id="GO:0005525">
    <property type="term" value="F:GTP binding"/>
    <property type="evidence" value="ECO:0007669"/>
    <property type="project" value="UniProtKB-UniRule"/>
</dbReference>
<evidence type="ECO:0000256" key="5">
    <source>
        <dbReference type="ARBA" id="ARBA00022741"/>
    </source>
</evidence>
<dbReference type="CDD" id="cd21117">
    <property type="entry name" value="Twitch_MoaA"/>
    <property type="match status" value="1"/>
</dbReference>
<dbReference type="PROSITE" id="PS01305">
    <property type="entry name" value="MOAA_NIFB_PQQE"/>
    <property type="match status" value="1"/>
</dbReference>
<feature type="binding site" evidence="12">
    <location>
        <position position="38"/>
    </location>
    <ligand>
        <name>S-adenosyl-L-methionine</name>
        <dbReference type="ChEBI" id="CHEBI:59789"/>
    </ligand>
</feature>
<feature type="binding site" evidence="12">
    <location>
        <position position="279"/>
    </location>
    <ligand>
        <name>[4Fe-4S] cluster</name>
        <dbReference type="ChEBI" id="CHEBI:49883"/>
        <label>2</label>
        <note>4Fe-4S-substrate</note>
    </ligand>
</feature>
<dbReference type="InterPro" id="IPR013483">
    <property type="entry name" value="MoaA"/>
</dbReference>
<dbReference type="Gene3D" id="3.20.20.70">
    <property type="entry name" value="Aldolase class I"/>
    <property type="match status" value="1"/>
</dbReference>
<dbReference type="RefSeq" id="WP_317081433.1">
    <property type="nucleotide sequence ID" value="NZ_CP136594.1"/>
</dbReference>
<evidence type="ECO:0000256" key="10">
    <source>
        <dbReference type="ARBA" id="ARBA00023239"/>
    </source>
</evidence>
<dbReference type="InterPro" id="IPR007197">
    <property type="entry name" value="rSAM"/>
</dbReference>
<dbReference type="SFLD" id="SFLDG01383">
    <property type="entry name" value="cyclic_pyranopterin_phosphate"/>
    <property type="match status" value="1"/>
</dbReference>
<proteinExistence type="inferred from homology"/>
<dbReference type="NCBIfam" id="TIGR02666">
    <property type="entry name" value="moaA"/>
    <property type="match status" value="1"/>
</dbReference>
<comment type="function">
    <text evidence="12">Catalyzes the cyclization of GTP to (8S)-3',8-cyclo-7,8-dihydroguanosine 5'-triphosphate.</text>
</comment>
<keyword evidence="3 12" id="KW-0949">S-adenosyl-L-methionine</keyword>
<accession>A0AA97I164</accession>
<comment type="cofactor">
    <cofactor evidence="12">
        <name>[4Fe-4S] cluster</name>
        <dbReference type="ChEBI" id="CHEBI:49883"/>
    </cofactor>
    <text evidence="12">Binds 2 [4Fe-4S] clusters. Binds 1 [4Fe-4S] cluster coordinated with 3 cysteines and an exchangeable S-adenosyl-L-methionine and 1 [4Fe-4S] cluster coordinated with 3 cysteines and the GTP-derived substrate.</text>
</comment>
<feature type="binding site" evidence="12">
    <location>
        <position position="262"/>
    </location>
    <ligand>
        <name>[4Fe-4S] cluster</name>
        <dbReference type="ChEBI" id="CHEBI:49883"/>
        <label>2</label>
        <note>4Fe-4S-substrate</note>
    </ligand>
</feature>
<feature type="binding site" evidence="12">
    <location>
        <position position="74"/>
    </location>
    <ligand>
        <name>GTP</name>
        <dbReference type="ChEBI" id="CHEBI:37565"/>
    </ligand>
</feature>
<dbReference type="InterPro" id="IPR050105">
    <property type="entry name" value="MoCo_biosynth_MoaA/MoaC"/>
</dbReference>
<dbReference type="EMBL" id="CP136594">
    <property type="protein sequence ID" value="WOE74955.1"/>
    <property type="molecule type" value="Genomic_DNA"/>
</dbReference>
<evidence type="ECO:0000256" key="12">
    <source>
        <dbReference type="HAMAP-Rule" id="MF_01225"/>
    </source>
</evidence>
<dbReference type="InterPro" id="IPR006638">
    <property type="entry name" value="Elp3/MiaA/NifB-like_rSAM"/>
</dbReference>
<dbReference type="InterPro" id="IPR000385">
    <property type="entry name" value="MoaA_NifB_PqqE_Fe-S-bd_CS"/>
</dbReference>
<feature type="binding site" evidence="12">
    <location>
        <position position="167"/>
    </location>
    <ligand>
        <name>GTP</name>
        <dbReference type="ChEBI" id="CHEBI:37565"/>
    </ligand>
</feature>
<dbReference type="CDD" id="cd01335">
    <property type="entry name" value="Radical_SAM"/>
    <property type="match status" value="1"/>
</dbReference>
<keyword evidence="2 12" id="KW-0004">4Fe-4S</keyword>
<dbReference type="SFLD" id="SFLDG01067">
    <property type="entry name" value="SPASM/twitch_domain_containing"/>
    <property type="match status" value="1"/>
</dbReference>
<organism evidence="14 15">
    <name type="scientific">Alterisphingorhabdus coralli</name>
    <dbReference type="NCBI Taxonomy" id="3071408"/>
    <lineage>
        <taxon>Bacteria</taxon>
        <taxon>Pseudomonadati</taxon>
        <taxon>Pseudomonadota</taxon>
        <taxon>Alphaproteobacteria</taxon>
        <taxon>Sphingomonadales</taxon>
        <taxon>Sphingomonadaceae</taxon>
        <taxon>Alterisphingorhabdus (ex Yan et al. 2024)</taxon>
    </lineage>
</organism>
<evidence type="ECO:0000256" key="6">
    <source>
        <dbReference type="ARBA" id="ARBA00023004"/>
    </source>
</evidence>
<dbReference type="SFLD" id="SFLDS00029">
    <property type="entry name" value="Radical_SAM"/>
    <property type="match status" value="1"/>
</dbReference>
<keyword evidence="7 12" id="KW-0411">Iron-sulfur</keyword>
<keyword evidence="5 12" id="KW-0547">Nucleotide-binding</keyword>
<feature type="binding site" evidence="12">
    <location>
        <begin position="267"/>
        <end position="269"/>
    </location>
    <ligand>
        <name>GTP</name>
        <dbReference type="ChEBI" id="CHEBI:37565"/>
    </ligand>
</feature>
<evidence type="ECO:0000313" key="14">
    <source>
        <dbReference type="EMBL" id="WOE74955.1"/>
    </source>
</evidence>
<feature type="binding site" evidence="12">
    <location>
        <position position="32"/>
    </location>
    <ligand>
        <name>[4Fe-4S] cluster</name>
        <dbReference type="ChEBI" id="CHEBI:49883"/>
        <label>1</label>
        <note>4Fe-4S-S-AdoMet</note>
    </ligand>
</feature>
<dbReference type="GO" id="GO:0061799">
    <property type="term" value="F:cyclic pyranopterin monophosphate synthase activity"/>
    <property type="evidence" value="ECO:0007669"/>
    <property type="project" value="TreeGrafter"/>
</dbReference>
<dbReference type="HAMAP" id="MF_01225_B">
    <property type="entry name" value="MoaA_B"/>
    <property type="match status" value="1"/>
</dbReference>
<comment type="subunit">
    <text evidence="12">Monomer and homodimer.</text>
</comment>
<dbReference type="SUPFAM" id="SSF102114">
    <property type="entry name" value="Radical SAM enzymes"/>
    <property type="match status" value="1"/>
</dbReference>
<evidence type="ECO:0000256" key="9">
    <source>
        <dbReference type="ARBA" id="ARBA00023150"/>
    </source>
</evidence>
<comment type="similarity">
    <text evidence="12">Belongs to the radical SAM superfamily. MoaA family.</text>
</comment>
<dbReference type="EC" id="4.1.99.22" evidence="1 12"/>
<feature type="binding site" evidence="12">
    <location>
        <position position="265"/>
    </location>
    <ligand>
        <name>[4Fe-4S] cluster</name>
        <dbReference type="ChEBI" id="CHEBI:49883"/>
        <label>2</label>
        <note>4Fe-4S-substrate</note>
    </ligand>
</feature>
<feature type="binding site" evidence="12">
    <location>
        <position position="131"/>
    </location>
    <ligand>
        <name>S-adenosyl-L-methionine</name>
        <dbReference type="ChEBI" id="CHEBI:59789"/>
    </ligand>
</feature>
<keyword evidence="8 12" id="KW-0342">GTP-binding</keyword>
<evidence type="ECO:0000256" key="7">
    <source>
        <dbReference type="ARBA" id="ARBA00023014"/>
    </source>
</evidence>
<evidence type="ECO:0000259" key="13">
    <source>
        <dbReference type="PROSITE" id="PS51918"/>
    </source>
</evidence>
<evidence type="ECO:0000256" key="2">
    <source>
        <dbReference type="ARBA" id="ARBA00022485"/>
    </source>
</evidence>
<dbReference type="SFLD" id="SFLDG01386">
    <property type="entry name" value="main_SPASM_domain-containing"/>
    <property type="match status" value="1"/>
</dbReference>
<keyword evidence="15" id="KW-1185">Reference proteome</keyword>
<keyword evidence="4 12" id="KW-0479">Metal-binding</keyword>
<dbReference type="GO" id="GO:0051539">
    <property type="term" value="F:4 iron, 4 sulfur cluster binding"/>
    <property type="evidence" value="ECO:0007669"/>
    <property type="project" value="UniProtKB-UniRule"/>
</dbReference>
<dbReference type="InterPro" id="IPR010505">
    <property type="entry name" value="MoaA_twitch"/>
</dbReference>
<dbReference type="GO" id="GO:0061798">
    <property type="term" value="F:GTP 3',8'-cyclase activity"/>
    <property type="evidence" value="ECO:0007669"/>
    <property type="project" value="UniProtKB-UniRule"/>
</dbReference>
<reference evidence="14 15" key="1">
    <citation type="submission" date="2023-10" db="EMBL/GenBank/DDBJ databases">
        <title>Complete genome sequence of a Sphingomonadaceae bacterium.</title>
        <authorList>
            <person name="Yan C."/>
        </authorList>
    </citation>
    <scope>NUCLEOTIDE SEQUENCE [LARGE SCALE GENOMIC DNA]</scope>
    <source>
        <strain evidence="14 15">SCSIO 66989</strain>
    </source>
</reference>
<dbReference type="Proteomes" id="UP001302429">
    <property type="component" value="Chromosome"/>
</dbReference>
<dbReference type="AlphaFoldDB" id="A0AA97I164"/>
<comment type="catalytic activity">
    <reaction evidence="11 12">
        <text>GTP + AH2 + S-adenosyl-L-methionine = (8S)-3',8-cyclo-7,8-dihydroguanosine 5'-triphosphate + 5'-deoxyadenosine + L-methionine + A + H(+)</text>
        <dbReference type="Rhea" id="RHEA:49576"/>
        <dbReference type="ChEBI" id="CHEBI:13193"/>
        <dbReference type="ChEBI" id="CHEBI:15378"/>
        <dbReference type="ChEBI" id="CHEBI:17319"/>
        <dbReference type="ChEBI" id="CHEBI:17499"/>
        <dbReference type="ChEBI" id="CHEBI:37565"/>
        <dbReference type="ChEBI" id="CHEBI:57844"/>
        <dbReference type="ChEBI" id="CHEBI:59789"/>
        <dbReference type="ChEBI" id="CHEBI:131766"/>
        <dbReference type="EC" id="4.1.99.22"/>
    </reaction>
</comment>
<dbReference type="Pfam" id="PF06463">
    <property type="entry name" value="Mob_synth_C"/>
    <property type="match status" value="1"/>
</dbReference>